<evidence type="ECO:0000259" key="10">
    <source>
        <dbReference type="Pfam" id="PF07670"/>
    </source>
</evidence>
<evidence type="ECO:0000256" key="7">
    <source>
        <dbReference type="SAM" id="Phobius"/>
    </source>
</evidence>
<dbReference type="Pfam" id="PF07670">
    <property type="entry name" value="Gate"/>
    <property type="match status" value="1"/>
</dbReference>
<feature type="transmembrane region" description="Helical" evidence="7">
    <location>
        <begin position="259"/>
        <end position="281"/>
    </location>
</feature>
<feature type="transmembrane region" description="Helical" evidence="7">
    <location>
        <begin position="383"/>
        <end position="405"/>
    </location>
</feature>
<reference evidence="11" key="1">
    <citation type="journal article" date="2011" name="Environ. Microbiol.">
        <title>Time-series analyses of Monterey Bay coastal microbial picoplankton using a 'genome proxy' microarray.</title>
        <authorList>
            <person name="Rich V.I."/>
            <person name="Pham V.D."/>
            <person name="Eppley J."/>
            <person name="Shi Y."/>
            <person name="DeLong E.F."/>
        </authorList>
    </citation>
    <scope>NUCLEOTIDE SEQUENCE</scope>
</reference>
<dbReference type="PANTHER" id="PTHR10590">
    <property type="entry name" value="SODIUM/NUCLEOSIDE COTRANSPORTER"/>
    <property type="match status" value="1"/>
</dbReference>
<dbReference type="Pfam" id="PF01773">
    <property type="entry name" value="Nucleos_tra2_N"/>
    <property type="match status" value="1"/>
</dbReference>
<evidence type="ECO:0000256" key="5">
    <source>
        <dbReference type="ARBA" id="ARBA00022989"/>
    </source>
</evidence>
<evidence type="ECO:0000256" key="2">
    <source>
        <dbReference type="ARBA" id="ARBA00009033"/>
    </source>
</evidence>
<feature type="domain" description="Concentrative nucleoside transporter N-terminal" evidence="8">
    <location>
        <begin position="8"/>
        <end position="80"/>
    </location>
</feature>
<name>E0XRA3_9BACT</name>
<keyword evidence="4 7" id="KW-0812">Transmembrane</keyword>
<evidence type="ECO:0000313" key="11">
    <source>
        <dbReference type="EMBL" id="ADI16944.1"/>
    </source>
</evidence>
<organism evidence="11">
    <name type="scientific">uncultured Fidelibacterota bacterium HF0010_18O13</name>
    <dbReference type="NCBI Taxonomy" id="710789"/>
    <lineage>
        <taxon>Bacteria</taxon>
        <taxon>Pseudomonadati</taxon>
        <taxon>Fidelibacterota</taxon>
        <taxon>environmental samples</taxon>
    </lineage>
</organism>
<keyword evidence="6 7" id="KW-0472">Membrane</keyword>
<dbReference type="GO" id="GO:0005415">
    <property type="term" value="F:nucleoside:sodium symporter activity"/>
    <property type="evidence" value="ECO:0007669"/>
    <property type="project" value="TreeGrafter"/>
</dbReference>
<feature type="transmembrane region" description="Helical" evidence="7">
    <location>
        <begin position="348"/>
        <end position="371"/>
    </location>
</feature>
<protein>
    <submittedName>
        <fullName evidence="11">Nucleoside permease</fullName>
    </submittedName>
</protein>
<feature type="transmembrane region" description="Helical" evidence="7">
    <location>
        <begin position="102"/>
        <end position="122"/>
    </location>
</feature>
<dbReference type="Pfam" id="PF07662">
    <property type="entry name" value="Nucleos_tra2_C"/>
    <property type="match status" value="1"/>
</dbReference>
<dbReference type="InterPro" id="IPR008276">
    <property type="entry name" value="C_nuclsd_transpt"/>
</dbReference>
<evidence type="ECO:0000259" key="8">
    <source>
        <dbReference type="Pfam" id="PF01773"/>
    </source>
</evidence>
<evidence type="ECO:0000259" key="9">
    <source>
        <dbReference type="Pfam" id="PF07662"/>
    </source>
</evidence>
<keyword evidence="3" id="KW-1003">Cell membrane</keyword>
<feature type="transmembrane region" description="Helical" evidence="7">
    <location>
        <begin position="31"/>
        <end position="51"/>
    </location>
</feature>
<dbReference type="AlphaFoldDB" id="E0XRA3"/>
<sequence length="406" mass="43303">MGSLLGILGLFTLLTIALLLSENRSAINIKTVLYGLIFQLIFALFILKTPFGAPIFSFLDKSINILIGFSSSGSDFLFKSYIDGVGFHPGLINFAFSTLPTIIFFSSLVAVLYHFGILQAIIKFIARRMQLTLGTSGSETLSVAGNIFLGQTESPLMVRPFVSKMTKSELMAVMTGGFATVSGGVLAIYVSWLTDIQGIAGHLLAASVMSAPAALVVAKIIYPETDESQTMGDVNVNIEQTNINAMEALSNGATDGLKLAANIAAMLIAFISFVAMVNYFLSFGGTSMEEIFGIIFRPLAWTMGVPWNEAQLVGMLMGKKIVLTELVAYGDLQNLIRDGMISERSAIISTYALCGFSNFASIGIQLGGIGAMAPERKKDLAKLVTKAMFGGAIASWLTATIAGLLL</sequence>
<comment type="similarity">
    <text evidence="2">Belongs to the concentrative nucleoside transporter (CNT) (TC 2.A.41) family.</text>
</comment>
<dbReference type="PANTHER" id="PTHR10590:SF4">
    <property type="entry name" value="SOLUTE CARRIER FAMILY 28 MEMBER 3"/>
    <property type="match status" value="1"/>
</dbReference>
<accession>E0XRA3</accession>
<evidence type="ECO:0000256" key="4">
    <source>
        <dbReference type="ARBA" id="ARBA00022692"/>
    </source>
</evidence>
<proteinExistence type="inferred from homology"/>
<feature type="domain" description="Concentrative nucleoside transporter C-terminal" evidence="9">
    <location>
        <begin position="202"/>
        <end position="403"/>
    </location>
</feature>
<feature type="transmembrane region" description="Helical" evidence="7">
    <location>
        <begin position="170"/>
        <end position="193"/>
    </location>
</feature>
<comment type="subcellular location">
    <subcellularLocation>
        <location evidence="1">Cell membrane</location>
        <topology evidence="1">Multi-pass membrane protein</topology>
    </subcellularLocation>
</comment>
<dbReference type="InterPro" id="IPR011642">
    <property type="entry name" value="Gate_dom"/>
</dbReference>
<evidence type="ECO:0000256" key="3">
    <source>
        <dbReference type="ARBA" id="ARBA00022475"/>
    </source>
</evidence>
<dbReference type="InterPro" id="IPR002668">
    <property type="entry name" value="CNT_N_dom"/>
</dbReference>
<evidence type="ECO:0000256" key="1">
    <source>
        <dbReference type="ARBA" id="ARBA00004651"/>
    </source>
</evidence>
<feature type="transmembrane region" description="Helical" evidence="7">
    <location>
        <begin position="199"/>
        <end position="222"/>
    </location>
</feature>
<dbReference type="InterPro" id="IPR011657">
    <property type="entry name" value="CNT_C_dom"/>
</dbReference>
<dbReference type="GO" id="GO:0005886">
    <property type="term" value="C:plasma membrane"/>
    <property type="evidence" value="ECO:0007669"/>
    <property type="project" value="UniProtKB-SubCell"/>
</dbReference>
<dbReference type="EMBL" id="GU474850">
    <property type="protein sequence ID" value="ADI16944.1"/>
    <property type="molecule type" value="Genomic_DNA"/>
</dbReference>
<evidence type="ECO:0000256" key="6">
    <source>
        <dbReference type="ARBA" id="ARBA00023136"/>
    </source>
</evidence>
<feature type="domain" description="Nucleoside transporter/FeoB GTPase Gate" evidence="10">
    <location>
        <begin position="96"/>
        <end position="191"/>
    </location>
</feature>
<keyword evidence="5 7" id="KW-1133">Transmembrane helix</keyword>